<dbReference type="Proteomes" id="UP000095746">
    <property type="component" value="Unassembled WGS sequence"/>
</dbReference>
<name>A0A174BDD8_FLAPL</name>
<protein>
    <submittedName>
        <fullName evidence="1">Uncharacterized protein</fullName>
    </submittedName>
</protein>
<gene>
    <name evidence="1" type="ORF">ERS852411_00792</name>
</gene>
<evidence type="ECO:0000313" key="2">
    <source>
        <dbReference type="Proteomes" id="UP000095746"/>
    </source>
</evidence>
<reference evidence="1 2" key="1">
    <citation type="submission" date="2015-09" db="EMBL/GenBank/DDBJ databases">
        <authorList>
            <consortium name="Pathogen Informatics"/>
        </authorList>
    </citation>
    <scope>NUCLEOTIDE SEQUENCE [LARGE SCALE GENOMIC DNA]</scope>
    <source>
        <strain evidence="1 2">2789STDY5608854</strain>
    </source>
</reference>
<organism evidence="1 2">
    <name type="scientific">Flavonifractor plautii</name>
    <name type="common">Fusobacterium plautii</name>
    <dbReference type="NCBI Taxonomy" id="292800"/>
    <lineage>
        <taxon>Bacteria</taxon>
        <taxon>Bacillati</taxon>
        <taxon>Bacillota</taxon>
        <taxon>Clostridia</taxon>
        <taxon>Eubacteriales</taxon>
        <taxon>Oscillospiraceae</taxon>
        <taxon>Flavonifractor</taxon>
    </lineage>
</organism>
<proteinExistence type="predicted"/>
<accession>A0A174BDD8</accession>
<evidence type="ECO:0000313" key="1">
    <source>
        <dbReference type="EMBL" id="CUN99012.1"/>
    </source>
</evidence>
<dbReference type="AlphaFoldDB" id="A0A174BDD8"/>
<sequence length="195" mass="19434">MVIVVGHAVGQAVVHLGSLAGEGGQVVLVGAKVNHRRGGLAALRLAVPGEVELGLVCAGGEGYLGVVGGYGLPLLDPVLPGGRAAGDAAVVIIGRGGQGHGAGAQDQRAGEDAGQDLVAFLHAFLLPLQFGFGSMEPGGSIAPAAPSYKAPFQSFPEPLPGLYVSAPRAADKKKGAVCLPYSRRSFCSATATVCS</sequence>
<dbReference type="EMBL" id="CYZT01000032">
    <property type="protein sequence ID" value="CUN99012.1"/>
    <property type="molecule type" value="Genomic_DNA"/>
</dbReference>